<dbReference type="InterPro" id="IPR013083">
    <property type="entry name" value="Znf_RING/FYVE/PHD"/>
</dbReference>
<dbReference type="Gene3D" id="3.30.40.10">
    <property type="entry name" value="Zinc/RING finger domain, C3HC4 (zinc finger)"/>
    <property type="match status" value="1"/>
</dbReference>
<keyword evidence="1" id="KW-0862">Zinc</keyword>
<feature type="compositionally biased region" description="Low complexity" evidence="2">
    <location>
        <begin position="36"/>
        <end position="48"/>
    </location>
</feature>
<dbReference type="CDD" id="cd16454">
    <property type="entry name" value="RING-H2_PA-TM-RING"/>
    <property type="match status" value="1"/>
</dbReference>
<dbReference type="GO" id="GO:0008270">
    <property type="term" value="F:zinc ion binding"/>
    <property type="evidence" value="ECO:0007669"/>
    <property type="project" value="UniProtKB-KW"/>
</dbReference>
<dbReference type="Proteomes" id="UP000660262">
    <property type="component" value="Unassembled WGS sequence"/>
</dbReference>
<organism evidence="4 5">
    <name type="scientific">Pycnococcus provasolii</name>
    <dbReference type="NCBI Taxonomy" id="41880"/>
    <lineage>
        <taxon>Eukaryota</taxon>
        <taxon>Viridiplantae</taxon>
        <taxon>Chlorophyta</taxon>
        <taxon>Pseudoscourfieldiophyceae</taxon>
        <taxon>Pseudoscourfieldiales</taxon>
        <taxon>Pycnococcaceae</taxon>
        <taxon>Pycnococcus</taxon>
    </lineage>
</organism>
<dbReference type="AlphaFoldDB" id="A0A830HWU7"/>
<feature type="compositionally biased region" description="Polar residues" evidence="2">
    <location>
        <begin position="17"/>
        <end position="30"/>
    </location>
</feature>
<feature type="compositionally biased region" description="Acidic residues" evidence="2">
    <location>
        <begin position="151"/>
        <end position="175"/>
    </location>
</feature>
<dbReference type="PANTHER" id="PTHR47530">
    <property type="entry name" value="E3 UBIQUITIN LIGASE BIG BROTHER-RELATED"/>
    <property type="match status" value="1"/>
</dbReference>
<evidence type="ECO:0000313" key="5">
    <source>
        <dbReference type="Proteomes" id="UP000660262"/>
    </source>
</evidence>
<name>A0A830HWU7_9CHLO</name>
<comment type="caution">
    <text evidence="4">The sequence shown here is derived from an EMBL/GenBank/DDBJ whole genome shotgun (WGS) entry which is preliminary data.</text>
</comment>
<reference evidence="4" key="1">
    <citation type="submission" date="2020-10" db="EMBL/GenBank/DDBJ databases">
        <title>Unveiling of a novel bifunctional photoreceptor, Dualchrome1, isolated from a cosmopolitan green alga.</title>
        <authorList>
            <person name="Suzuki S."/>
            <person name="Kawachi M."/>
        </authorList>
    </citation>
    <scope>NUCLEOTIDE SEQUENCE</scope>
    <source>
        <strain evidence="4">NIES 2893</strain>
    </source>
</reference>
<gene>
    <name evidence="4" type="ORF">PPROV_001014600</name>
</gene>
<feature type="region of interest" description="Disordered" evidence="2">
    <location>
        <begin position="1"/>
        <end position="67"/>
    </location>
</feature>
<feature type="domain" description="RING-type" evidence="3">
    <location>
        <begin position="224"/>
        <end position="265"/>
    </location>
</feature>
<dbReference type="SUPFAM" id="SSF57850">
    <property type="entry name" value="RING/U-box"/>
    <property type="match status" value="1"/>
</dbReference>
<accession>A0A830HWU7</accession>
<feature type="region of interest" description="Disordered" evidence="2">
    <location>
        <begin position="132"/>
        <end position="176"/>
    </location>
</feature>
<proteinExistence type="predicted"/>
<keyword evidence="5" id="KW-1185">Reference proteome</keyword>
<dbReference type="InterPro" id="IPR001841">
    <property type="entry name" value="Znf_RING"/>
</dbReference>
<dbReference type="InterPro" id="IPR043312">
    <property type="entry name" value="AtBBR-like"/>
</dbReference>
<keyword evidence="1" id="KW-0863">Zinc-finger</keyword>
<dbReference type="PANTHER" id="PTHR47530:SF4">
    <property type="entry name" value="E3 UBIQUITIN LIGASE BIG BROTHER-RELATED"/>
    <property type="match status" value="1"/>
</dbReference>
<evidence type="ECO:0000313" key="4">
    <source>
        <dbReference type="EMBL" id="GHP11418.1"/>
    </source>
</evidence>
<evidence type="ECO:0000259" key="3">
    <source>
        <dbReference type="PROSITE" id="PS50089"/>
    </source>
</evidence>
<dbReference type="Pfam" id="PF13639">
    <property type="entry name" value="zf-RING_2"/>
    <property type="match status" value="1"/>
</dbReference>
<evidence type="ECO:0000256" key="1">
    <source>
        <dbReference type="PROSITE-ProRule" id="PRU00175"/>
    </source>
</evidence>
<dbReference type="EMBL" id="BNJQ01000034">
    <property type="protein sequence ID" value="GHP11418.1"/>
    <property type="molecule type" value="Genomic_DNA"/>
</dbReference>
<feature type="compositionally biased region" description="Pro residues" evidence="2">
    <location>
        <begin position="1"/>
        <end position="11"/>
    </location>
</feature>
<dbReference type="SMART" id="SM00184">
    <property type="entry name" value="RING"/>
    <property type="match status" value="1"/>
</dbReference>
<evidence type="ECO:0000256" key="2">
    <source>
        <dbReference type="SAM" id="MobiDB-lite"/>
    </source>
</evidence>
<keyword evidence="1" id="KW-0479">Metal-binding</keyword>
<sequence>MSSLAAPPPHGEPSEAENASPNKRSNSTANDDADCNNINNNNNNNNNNSGSVVNHVTSGIHPAPNSEDGDLALARLLQQQERAMLMMYANPEDESEDDEDVDPNDDVALARRLQREEEREQRARLLALAGVAPPRAQQQQEQQQEHLGGQEDAEGGGEEEEEEEEDAFQSDDDVNTDGMSYEQLLAIGEANGAVSKGASAKSLVSVLTTCRLCDVPGARVDEQCSVCRDEFADMCCEVTVLPCKHYFHGECITPWLKVNRACPLCFQDVVAASTATDNDR</sequence>
<dbReference type="PROSITE" id="PS50089">
    <property type="entry name" value="ZF_RING_2"/>
    <property type="match status" value="1"/>
</dbReference>
<protein>
    <recommendedName>
        <fullName evidence="3">RING-type domain-containing protein</fullName>
    </recommendedName>
</protein>
<dbReference type="OrthoDB" id="8062037at2759"/>